<dbReference type="GO" id="GO:0007059">
    <property type="term" value="P:chromosome segregation"/>
    <property type="evidence" value="ECO:0007669"/>
    <property type="project" value="UniProtKB-UniRule"/>
</dbReference>
<dbReference type="Pfam" id="PF02616">
    <property type="entry name" value="SMC_ScpA"/>
    <property type="match status" value="1"/>
</dbReference>
<evidence type="ECO:0000256" key="2">
    <source>
        <dbReference type="ARBA" id="ARBA00044777"/>
    </source>
</evidence>
<dbReference type="AlphaFoldDB" id="A0A1T4QC08"/>
<comment type="subunit">
    <text evidence="3">Component of a cohesin-like complex composed of ScpA, ScpB and the Smc homodimer, in which ScpA and ScpB bind to the head domain of Smc. The presence of the three proteins is required for the association of the complex with DNA.</text>
</comment>
<accession>A0A1T4QC08</accession>
<dbReference type="GO" id="GO:0051301">
    <property type="term" value="P:cell division"/>
    <property type="evidence" value="ECO:0007669"/>
    <property type="project" value="UniProtKB-KW"/>
</dbReference>
<keyword evidence="5" id="KW-1185">Reference proteome</keyword>
<dbReference type="HAMAP" id="MF_01805">
    <property type="entry name" value="ScpA"/>
    <property type="match status" value="1"/>
</dbReference>
<comment type="similarity">
    <text evidence="3">Belongs to the ScpA family.</text>
</comment>
<dbReference type="GO" id="GO:0006260">
    <property type="term" value="P:DNA replication"/>
    <property type="evidence" value="ECO:0007669"/>
    <property type="project" value="UniProtKB-UniRule"/>
</dbReference>
<evidence type="ECO:0000256" key="3">
    <source>
        <dbReference type="HAMAP-Rule" id="MF_01805"/>
    </source>
</evidence>
<dbReference type="RefSeq" id="WP_078712782.1">
    <property type="nucleotide sequence ID" value="NZ_FUWY01000009.1"/>
</dbReference>
<name>A0A1T4QC08_9FIRM</name>
<keyword evidence="3" id="KW-0131">Cell cycle</keyword>
<sequence length="241" mass="28415">MTFTVAIDQFEGPLDLMLHLIKEQELDLFDLDISVLTDQYLTYLNHMEDLHLEVASEYLLELATLIEYKSKKILPKDQSLLEDEFEEDPKDRLVRRLLEYQQFKEVSEQLSDLYHQRAMQMSKPISIEVDEWTKPKTEDAPIDGSPYDLVKAMNKCLRRLQLSKPIETKFTAKELSMEDRSLQIKARLRDLPDTFSFETLIEDCNDMQMVIVTFLSILDLARQHTLVFTIDENETIWFKRG</sequence>
<dbReference type="EMBL" id="FUWY01000009">
    <property type="protein sequence ID" value="SKA01204.1"/>
    <property type="molecule type" value="Genomic_DNA"/>
</dbReference>
<dbReference type="PANTHER" id="PTHR33969">
    <property type="entry name" value="SEGREGATION AND CONDENSATION PROTEIN A"/>
    <property type="match status" value="1"/>
</dbReference>
<evidence type="ECO:0000256" key="1">
    <source>
        <dbReference type="ARBA" id="ARBA00022829"/>
    </source>
</evidence>
<comment type="function">
    <text evidence="3">Participates in chromosomal partition during cell division. May act via the formation of a condensin-like complex containing Smc and ScpB that pull DNA away from mid-cell into both cell halves.</text>
</comment>
<evidence type="ECO:0000313" key="4">
    <source>
        <dbReference type="EMBL" id="SKA01204.1"/>
    </source>
</evidence>
<dbReference type="STRING" id="118967.SAMN02745191_2397"/>
<proteinExistence type="inferred from homology"/>
<dbReference type="Proteomes" id="UP000243297">
    <property type="component" value="Unassembled WGS sequence"/>
</dbReference>
<comment type="subcellular location">
    <subcellularLocation>
        <location evidence="3">Cytoplasm</location>
    </subcellularLocation>
    <text evidence="3">Associated with two foci at the outer edges of the nucleoid region in young cells, and at four foci within both cell halves in older cells.</text>
</comment>
<keyword evidence="3" id="KW-0963">Cytoplasm</keyword>
<evidence type="ECO:0000313" key="5">
    <source>
        <dbReference type="Proteomes" id="UP000243297"/>
    </source>
</evidence>
<dbReference type="InterPro" id="IPR003768">
    <property type="entry name" value="ScpA"/>
</dbReference>
<dbReference type="PANTHER" id="PTHR33969:SF2">
    <property type="entry name" value="SEGREGATION AND CONDENSATION PROTEIN A"/>
    <property type="match status" value="1"/>
</dbReference>
<protein>
    <recommendedName>
        <fullName evidence="2 3">Segregation and condensation protein A</fullName>
    </recommendedName>
</protein>
<dbReference type="OrthoDB" id="9811016at2"/>
<dbReference type="GO" id="GO:0005737">
    <property type="term" value="C:cytoplasm"/>
    <property type="evidence" value="ECO:0007669"/>
    <property type="project" value="UniProtKB-SubCell"/>
</dbReference>
<keyword evidence="1 3" id="KW-0159">Chromosome partition</keyword>
<organism evidence="4 5">
    <name type="scientific">Anaerorhabdus furcosa</name>
    <dbReference type="NCBI Taxonomy" id="118967"/>
    <lineage>
        <taxon>Bacteria</taxon>
        <taxon>Bacillati</taxon>
        <taxon>Bacillota</taxon>
        <taxon>Erysipelotrichia</taxon>
        <taxon>Erysipelotrichales</taxon>
        <taxon>Erysipelotrichaceae</taxon>
        <taxon>Anaerorhabdus</taxon>
    </lineage>
</organism>
<reference evidence="5" key="1">
    <citation type="submission" date="2017-02" db="EMBL/GenBank/DDBJ databases">
        <authorList>
            <person name="Varghese N."/>
            <person name="Submissions S."/>
        </authorList>
    </citation>
    <scope>NUCLEOTIDE SEQUENCE [LARGE SCALE GENOMIC DNA]</scope>
    <source>
        <strain evidence="5">ATCC 25662</strain>
    </source>
</reference>
<dbReference type="Gene3D" id="6.10.250.2410">
    <property type="match status" value="1"/>
</dbReference>
<gene>
    <name evidence="3" type="primary">scpA</name>
    <name evidence="4" type="ORF">SAMN02745191_2397</name>
</gene>
<keyword evidence="3" id="KW-0132">Cell division</keyword>